<evidence type="ECO:0000313" key="7">
    <source>
        <dbReference type="Proteomes" id="UP000633136"/>
    </source>
</evidence>
<protein>
    <recommendedName>
        <fullName evidence="8">DUF4870 domain-containing protein</fullName>
    </recommendedName>
</protein>
<evidence type="ECO:0000313" key="6">
    <source>
        <dbReference type="EMBL" id="GGE65509.1"/>
    </source>
</evidence>
<keyword evidence="4 5" id="KW-0472">Membrane</keyword>
<dbReference type="InterPro" id="IPR019109">
    <property type="entry name" value="MamF_MmsF"/>
</dbReference>
<dbReference type="EMBL" id="BMIS01000004">
    <property type="protein sequence ID" value="GGE65509.1"/>
    <property type="molecule type" value="Genomic_DNA"/>
</dbReference>
<proteinExistence type="predicted"/>
<reference evidence="6" key="1">
    <citation type="journal article" date="2014" name="Int. J. Syst. Evol. Microbiol.">
        <title>Complete genome sequence of Corynebacterium casei LMG S-19264T (=DSM 44701T), isolated from a smear-ripened cheese.</title>
        <authorList>
            <consortium name="US DOE Joint Genome Institute (JGI-PGF)"/>
            <person name="Walter F."/>
            <person name="Albersmeier A."/>
            <person name="Kalinowski J."/>
            <person name="Ruckert C."/>
        </authorList>
    </citation>
    <scope>NUCLEOTIDE SEQUENCE</scope>
    <source>
        <strain evidence="6">CGMCC 1.15388</strain>
    </source>
</reference>
<evidence type="ECO:0000256" key="1">
    <source>
        <dbReference type="ARBA" id="ARBA00004141"/>
    </source>
</evidence>
<dbReference type="Proteomes" id="UP000633136">
    <property type="component" value="Unassembled WGS sequence"/>
</dbReference>
<evidence type="ECO:0000256" key="2">
    <source>
        <dbReference type="ARBA" id="ARBA00022692"/>
    </source>
</evidence>
<evidence type="ECO:0000256" key="3">
    <source>
        <dbReference type="ARBA" id="ARBA00022989"/>
    </source>
</evidence>
<evidence type="ECO:0000256" key="5">
    <source>
        <dbReference type="SAM" id="Phobius"/>
    </source>
</evidence>
<name>A0A917EQB9_9MICC</name>
<feature type="transmembrane region" description="Helical" evidence="5">
    <location>
        <begin position="43"/>
        <end position="61"/>
    </location>
</feature>
<gene>
    <name evidence="6" type="ORF">GCM10011401_10930</name>
</gene>
<keyword evidence="3 5" id="KW-1133">Transmembrane helix</keyword>
<comment type="caution">
    <text evidence="6">The sequence shown here is derived from an EMBL/GenBank/DDBJ whole genome shotgun (WGS) entry which is preliminary data.</text>
</comment>
<dbReference type="AlphaFoldDB" id="A0A917EQB9"/>
<keyword evidence="7" id="KW-1185">Reference proteome</keyword>
<sequence length="97" mass="11099">MGIHLGGAFFSWLAPLIIWLVFRERSPMIDDHGKDALNWQITLFIGYVIGYATLIIIIGIIILPLLYITALIFGILGAIAAYNRRQFRYPFTIKFIK</sequence>
<keyword evidence="2 5" id="KW-0812">Transmembrane</keyword>
<comment type="subcellular location">
    <subcellularLocation>
        <location evidence="1">Membrane</location>
        <topology evidence="1">Multi-pass membrane protein</topology>
    </subcellularLocation>
</comment>
<reference evidence="6" key="2">
    <citation type="submission" date="2020-09" db="EMBL/GenBank/DDBJ databases">
        <authorList>
            <person name="Sun Q."/>
            <person name="Zhou Y."/>
        </authorList>
    </citation>
    <scope>NUCLEOTIDE SEQUENCE</scope>
    <source>
        <strain evidence="6">CGMCC 1.15388</strain>
    </source>
</reference>
<organism evidence="6 7">
    <name type="scientific">Nesterenkonia cremea</name>
    <dbReference type="NCBI Taxonomy" id="1882340"/>
    <lineage>
        <taxon>Bacteria</taxon>
        <taxon>Bacillati</taxon>
        <taxon>Actinomycetota</taxon>
        <taxon>Actinomycetes</taxon>
        <taxon>Micrococcales</taxon>
        <taxon>Micrococcaceae</taxon>
        <taxon>Nesterenkonia</taxon>
    </lineage>
</organism>
<evidence type="ECO:0000256" key="4">
    <source>
        <dbReference type="ARBA" id="ARBA00023136"/>
    </source>
</evidence>
<accession>A0A917EQB9</accession>
<feature type="transmembrane region" description="Helical" evidence="5">
    <location>
        <begin position="6"/>
        <end position="22"/>
    </location>
</feature>
<dbReference type="Pfam" id="PF09685">
    <property type="entry name" value="MamF_MmsF"/>
    <property type="match status" value="1"/>
</dbReference>
<feature type="transmembrane region" description="Helical" evidence="5">
    <location>
        <begin position="67"/>
        <end position="84"/>
    </location>
</feature>
<evidence type="ECO:0008006" key="8">
    <source>
        <dbReference type="Google" id="ProtNLM"/>
    </source>
</evidence>